<protein>
    <submittedName>
        <fullName evidence="2">Uncharacterized protein</fullName>
    </submittedName>
</protein>
<evidence type="ECO:0000313" key="3">
    <source>
        <dbReference type="Proteomes" id="UP000287651"/>
    </source>
</evidence>
<evidence type="ECO:0000313" key="2">
    <source>
        <dbReference type="EMBL" id="RRT31254.1"/>
    </source>
</evidence>
<accession>A0A426WVH8</accession>
<dbReference type="Proteomes" id="UP000287651">
    <property type="component" value="Unassembled WGS sequence"/>
</dbReference>
<feature type="region of interest" description="Disordered" evidence="1">
    <location>
        <begin position="78"/>
        <end position="114"/>
    </location>
</feature>
<dbReference type="EMBL" id="AMZH03042652">
    <property type="protein sequence ID" value="RRT31254.1"/>
    <property type="molecule type" value="Genomic_DNA"/>
</dbReference>
<feature type="region of interest" description="Disordered" evidence="1">
    <location>
        <begin position="1"/>
        <end position="44"/>
    </location>
</feature>
<organism evidence="2 3">
    <name type="scientific">Ensete ventricosum</name>
    <name type="common">Abyssinian banana</name>
    <name type="synonym">Musa ensete</name>
    <dbReference type="NCBI Taxonomy" id="4639"/>
    <lineage>
        <taxon>Eukaryota</taxon>
        <taxon>Viridiplantae</taxon>
        <taxon>Streptophyta</taxon>
        <taxon>Embryophyta</taxon>
        <taxon>Tracheophyta</taxon>
        <taxon>Spermatophyta</taxon>
        <taxon>Magnoliopsida</taxon>
        <taxon>Liliopsida</taxon>
        <taxon>Zingiberales</taxon>
        <taxon>Musaceae</taxon>
        <taxon>Ensete</taxon>
    </lineage>
</organism>
<name>A0A426WVH8_ENSVE</name>
<dbReference type="AlphaFoldDB" id="A0A426WVH8"/>
<gene>
    <name evidence="2" type="ORF">B296_00058872</name>
</gene>
<sequence length="114" mass="11894">MHPLRFPNNGIKTKRRQRGGGATNHGQPQGPTTHGQAGCKVQSAAAKDPYKGAIGHGQSPLARAAASMNSRPREWLAPVGAMPTGVGNANSQAAWGSRPRPGRKGQPRGQGCRL</sequence>
<evidence type="ECO:0000256" key="1">
    <source>
        <dbReference type="SAM" id="MobiDB-lite"/>
    </source>
</evidence>
<proteinExistence type="predicted"/>
<reference evidence="2 3" key="1">
    <citation type="journal article" date="2014" name="Agronomy (Basel)">
        <title>A Draft Genome Sequence for Ensete ventricosum, the Drought-Tolerant Tree Against Hunger.</title>
        <authorList>
            <person name="Harrison J."/>
            <person name="Moore K.A."/>
            <person name="Paszkiewicz K."/>
            <person name="Jones T."/>
            <person name="Grant M."/>
            <person name="Ambacheew D."/>
            <person name="Muzemil S."/>
            <person name="Studholme D.J."/>
        </authorList>
    </citation>
    <scope>NUCLEOTIDE SEQUENCE [LARGE SCALE GENOMIC DNA]</scope>
</reference>
<feature type="compositionally biased region" description="Polar residues" evidence="1">
    <location>
        <begin position="24"/>
        <end position="35"/>
    </location>
</feature>
<comment type="caution">
    <text evidence="2">The sequence shown here is derived from an EMBL/GenBank/DDBJ whole genome shotgun (WGS) entry which is preliminary data.</text>
</comment>